<dbReference type="GO" id="GO:0045337">
    <property type="term" value="P:farnesyl diphosphate biosynthetic process"/>
    <property type="evidence" value="ECO:0007669"/>
    <property type="project" value="TreeGrafter"/>
</dbReference>
<organism evidence="8 9">
    <name type="scientific">Oedothorax gibbosus</name>
    <dbReference type="NCBI Taxonomy" id="931172"/>
    <lineage>
        <taxon>Eukaryota</taxon>
        <taxon>Metazoa</taxon>
        <taxon>Ecdysozoa</taxon>
        <taxon>Arthropoda</taxon>
        <taxon>Chelicerata</taxon>
        <taxon>Arachnida</taxon>
        <taxon>Araneae</taxon>
        <taxon>Araneomorphae</taxon>
        <taxon>Entelegynae</taxon>
        <taxon>Araneoidea</taxon>
        <taxon>Linyphiidae</taxon>
        <taxon>Erigoninae</taxon>
        <taxon>Oedothorax</taxon>
    </lineage>
</organism>
<dbReference type="InterPro" id="IPR008949">
    <property type="entry name" value="Isoprenoid_synthase_dom_sf"/>
</dbReference>
<dbReference type="InterPro" id="IPR039702">
    <property type="entry name" value="FPS1-like"/>
</dbReference>
<dbReference type="PANTHER" id="PTHR11525:SF0">
    <property type="entry name" value="FARNESYL PYROPHOSPHATE SYNTHASE"/>
    <property type="match status" value="1"/>
</dbReference>
<keyword evidence="9" id="KW-1185">Reference proteome</keyword>
<comment type="cofactor">
    <cofactor evidence="1">
        <name>Mg(2+)</name>
        <dbReference type="ChEBI" id="CHEBI:18420"/>
    </cofactor>
</comment>
<dbReference type="InterPro" id="IPR000092">
    <property type="entry name" value="Polyprenyl_synt"/>
</dbReference>
<dbReference type="CDD" id="cd00685">
    <property type="entry name" value="Trans_IPPS_HT"/>
    <property type="match status" value="1"/>
</dbReference>
<dbReference type="Pfam" id="PF00348">
    <property type="entry name" value="polyprenyl_synt"/>
    <property type="match status" value="1"/>
</dbReference>
<dbReference type="AlphaFoldDB" id="A0AAV6V8A4"/>
<dbReference type="Proteomes" id="UP000827092">
    <property type="component" value="Unassembled WGS sequence"/>
</dbReference>
<keyword evidence="2 7" id="KW-0808">Transferase</keyword>
<dbReference type="PROSITE" id="PS00723">
    <property type="entry name" value="POLYPRENYL_SYNTHASE_1"/>
    <property type="match status" value="1"/>
</dbReference>
<comment type="pathway">
    <text evidence="5">Pheromone biosynthesis.</text>
</comment>
<accession>A0AAV6V8A4</accession>
<evidence type="ECO:0000256" key="3">
    <source>
        <dbReference type="ARBA" id="ARBA00022723"/>
    </source>
</evidence>
<reference evidence="8 9" key="1">
    <citation type="journal article" date="2022" name="Nat. Ecol. Evol.">
        <title>A masculinizing supergene underlies an exaggerated male reproductive morph in a spider.</title>
        <authorList>
            <person name="Hendrickx F."/>
            <person name="De Corte Z."/>
            <person name="Sonet G."/>
            <person name="Van Belleghem S.M."/>
            <person name="Kostlbacher S."/>
            <person name="Vangestel C."/>
        </authorList>
    </citation>
    <scope>NUCLEOTIDE SEQUENCE [LARGE SCALE GENOMIC DNA]</scope>
    <source>
        <strain evidence="8">W744_W776</strain>
    </source>
</reference>
<evidence type="ECO:0000256" key="2">
    <source>
        <dbReference type="ARBA" id="ARBA00022679"/>
    </source>
</evidence>
<evidence type="ECO:0000256" key="7">
    <source>
        <dbReference type="RuleBase" id="RU004466"/>
    </source>
</evidence>
<name>A0AAV6V8A4_9ARAC</name>
<evidence type="ECO:0000313" key="8">
    <source>
        <dbReference type="EMBL" id="KAG8192103.1"/>
    </source>
</evidence>
<dbReference type="PANTHER" id="PTHR11525">
    <property type="entry name" value="FARNESYL-PYROPHOSPHATE SYNTHETASE"/>
    <property type="match status" value="1"/>
</dbReference>
<evidence type="ECO:0000256" key="5">
    <source>
        <dbReference type="ARBA" id="ARBA00033740"/>
    </source>
</evidence>
<dbReference type="GO" id="GO:0046872">
    <property type="term" value="F:metal ion binding"/>
    <property type="evidence" value="ECO:0007669"/>
    <property type="project" value="UniProtKB-KW"/>
</dbReference>
<evidence type="ECO:0000256" key="4">
    <source>
        <dbReference type="ARBA" id="ARBA00022842"/>
    </source>
</evidence>
<dbReference type="InterPro" id="IPR033749">
    <property type="entry name" value="Polyprenyl_synt_CS"/>
</dbReference>
<gene>
    <name evidence="8" type="ORF">JTE90_027750</name>
</gene>
<evidence type="ECO:0000256" key="1">
    <source>
        <dbReference type="ARBA" id="ARBA00001946"/>
    </source>
</evidence>
<dbReference type="GO" id="GO:0004337">
    <property type="term" value="F:(2E,6E)-farnesyl diphosphate synthase activity"/>
    <property type="evidence" value="ECO:0007669"/>
    <property type="project" value="TreeGrafter"/>
</dbReference>
<protein>
    <recommendedName>
        <fullName evidence="6">Farnesyl pyrophosphate synthase</fullName>
    </recommendedName>
</protein>
<dbReference type="EMBL" id="JAFNEN010000144">
    <property type="protein sequence ID" value="KAG8192103.1"/>
    <property type="molecule type" value="Genomic_DNA"/>
</dbReference>
<dbReference type="GO" id="GO:0004161">
    <property type="term" value="F:dimethylallyltranstransferase activity"/>
    <property type="evidence" value="ECO:0007669"/>
    <property type="project" value="TreeGrafter"/>
</dbReference>
<dbReference type="GO" id="GO:0005737">
    <property type="term" value="C:cytoplasm"/>
    <property type="evidence" value="ECO:0007669"/>
    <property type="project" value="TreeGrafter"/>
</dbReference>
<comment type="caution">
    <text evidence="8">The sequence shown here is derived from an EMBL/GenBank/DDBJ whole genome shotgun (WGS) entry which is preliminary data.</text>
</comment>
<dbReference type="SFLD" id="SFLDG01017">
    <property type="entry name" value="Polyprenyl_Transferase_Like"/>
    <property type="match status" value="1"/>
</dbReference>
<dbReference type="SFLD" id="SFLDS00005">
    <property type="entry name" value="Isoprenoid_Synthase_Type_I"/>
    <property type="match status" value="1"/>
</dbReference>
<sequence>MFALSVKSKCISSTLIRSFSLLYRKKSCNLPLLKRNYFHGSWDYFSDAHLKQPKLDLDQCAEFNRRLESVPYYDLLNGGVERFRNCLVQEDNKFIADVVDWCSKVFDYNLQDGKKIRGLALLKTYCAYEHARGDGSFSAFDTEGWNSAVTLAWCVEMLQAFLLITDDVMDQSILRRGKPCWYTKSDVGLCAINDALMLNYGIFKVMEKQLGHLKCYNNLVHEFLQVTHKTVYGQSLDMLSNPLNKKPQFPKFTFERYQTLVEYKTTHYTFCLPVHLAMHLVGQSSTEEFSLTKDFCLKVGLYFQIQDDFLDCFGDPEVTGKLGNDIREGKLTWLAVTFLEHASPEMKKEFVDNYGAGTDASISKVMDLYRGSSISDKFEEFQQKLSSEIRLDIESMVDYEQGLFYNLFSQISKRDK</sequence>
<evidence type="ECO:0000313" key="9">
    <source>
        <dbReference type="Proteomes" id="UP000827092"/>
    </source>
</evidence>
<keyword evidence="3" id="KW-0479">Metal-binding</keyword>
<dbReference type="PROSITE" id="PS00444">
    <property type="entry name" value="POLYPRENYL_SYNTHASE_2"/>
    <property type="match status" value="1"/>
</dbReference>
<evidence type="ECO:0000256" key="6">
    <source>
        <dbReference type="ARBA" id="ARBA00034546"/>
    </source>
</evidence>
<dbReference type="SUPFAM" id="SSF48576">
    <property type="entry name" value="Terpenoid synthases"/>
    <property type="match status" value="1"/>
</dbReference>
<comment type="similarity">
    <text evidence="7">Belongs to the FPP/GGPP synthase family.</text>
</comment>
<dbReference type="Gene3D" id="1.10.600.10">
    <property type="entry name" value="Farnesyl Diphosphate Synthase"/>
    <property type="match status" value="1"/>
</dbReference>
<proteinExistence type="inferred from homology"/>
<dbReference type="GO" id="GO:0042811">
    <property type="term" value="P:pheromone biosynthetic process"/>
    <property type="evidence" value="ECO:0007669"/>
    <property type="project" value="UniProtKB-ARBA"/>
</dbReference>
<keyword evidence="4" id="KW-0460">Magnesium</keyword>